<dbReference type="Proteomes" id="UP000275078">
    <property type="component" value="Unassembled WGS sequence"/>
</dbReference>
<evidence type="ECO:0000313" key="2">
    <source>
        <dbReference type="Proteomes" id="UP000275078"/>
    </source>
</evidence>
<dbReference type="EMBL" id="ML119765">
    <property type="protein sequence ID" value="RPA75374.1"/>
    <property type="molecule type" value="Genomic_DNA"/>
</dbReference>
<sequence>MQVIEHGTATIIDRCIIGVTALDCLADSNVIVVNSNGAINVIRRTDIISDLIICSSKVFYPGSEEIFDLVASSDIANLFNLAQVSSRLRRIIPLYRPKIGKLHRRWAKRQRFRLLVKKEEASRENRLKGASFTYNLQIQIRIPDDTFRSGTGYYEQLYAACYDCGTLLPFYHFIYMHTFKPFQGPRRHKRPRKCILCIVKCNQASSPADDYYGPLNNHSNRPNHWFQLDASGGYAWPEWELGDFYKCTLCGDLFNTYIVCSGI</sequence>
<keyword evidence="2" id="KW-1185">Reference proteome</keyword>
<dbReference type="AlphaFoldDB" id="A0A3N4I0G9"/>
<organism evidence="1 2">
    <name type="scientific">Ascobolus immersus RN42</name>
    <dbReference type="NCBI Taxonomy" id="1160509"/>
    <lineage>
        <taxon>Eukaryota</taxon>
        <taxon>Fungi</taxon>
        <taxon>Dikarya</taxon>
        <taxon>Ascomycota</taxon>
        <taxon>Pezizomycotina</taxon>
        <taxon>Pezizomycetes</taxon>
        <taxon>Pezizales</taxon>
        <taxon>Ascobolaceae</taxon>
        <taxon>Ascobolus</taxon>
    </lineage>
</organism>
<reference evidence="1 2" key="1">
    <citation type="journal article" date="2018" name="Nat. Ecol. Evol.">
        <title>Pezizomycetes genomes reveal the molecular basis of ectomycorrhizal truffle lifestyle.</title>
        <authorList>
            <person name="Murat C."/>
            <person name="Payen T."/>
            <person name="Noel B."/>
            <person name="Kuo A."/>
            <person name="Morin E."/>
            <person name="Chen J."/>
            <person name="Kohler A."/>
            <person name="Krizsan K."/>
            <person name="Balestrini R."/>
            <person name="Da Silva C."/>
            <person name="Montanini B."/>
            <person name="Hainaut M."/>
            <person name="Levati E."/>
            <person name="Barry K.W."/>
            <person name="Belfiori B."/>
            <person name="Cichocki N."/>
            <person name="Clum A."/>
            <person name="Dockter R.B."/>
            <person name="Fauchery L."/>
            <person name="Guy J."/>
            <person name="Iotti M."/>
            <person name="Le Tacon F."/>
            <person name="Lindquist E.A."/>
            <person name="Lipzen A."/>
            <person name="Malagnac F."/>
            <person name="Mello A."/>
            <person name="Molinier V."/>
            <person name="Miyauchi S."/>
            <person name="Poulain J."/>
            <person name="Riccioni C."/>
            <person name="Rubini A."/>
            <person name="Sitrit Y."/>
            <person name="Splivallo R."/>
            <person name="Traeger S."/>
            <person name="Wang M."/>
            <person name="Zifcakova L."/>
            <person name="Wipf D."/>
            <person name="Zambonelli A."/>
            <person name="Paolocci F."/>
            <person name="Nowrousian M."/>
            <person name="Ottonello S."/>
            <person name="Baldrian P."/>
            <person name="Spatafora J.W."/>
            <person name="Henrissat B."/>
            <person name="Nagy L.G."/>
            <person name="Aury J.M."/>
            <person name="Wincker P."/>
            <person name="Grigoriev I.V."/>
            <person name="Bonfante P."/>
            <person name="Martin F.M."/>
        </authorList>
    </citation>
    <scope>NUCLEOTIDE SEQUENCE [LARGE SCALE GENOMIC DNA]</scope>
    <source>
        <strain evidence="1 2">RN42</strain>
    </source>
</reference>
<accession>A0A3N4I0G9</accession>
<name>A0A3N4I0G9_ASCIM</name>
<evidence type="ECO:0000313" key="1">
    <source>
        <dbReference type="EMBL" id="RPA75374.1"/>
    </source>
</evidence>
<proteinExistence type="predicted"/>
<gene>
    <name evidence="1" type="ORF">BJ508DRAFT_312054</name>
</gene>
<protein>
    <submittedName>
        <fullName evidence="1">Uncharacterized protein</fullName>
    </submittedName>
</protein>